<feature type="region of interest" description="Disordered" evidence="1">
    <location>
        <begin position="1"/>
        <end position="47"/>
    </location>
</feature>
<evidence type="ECO:0000313" key="3">
    <source>
        <dbReference type="Proteomes" id="UP000799440"/>
    </source>
</evidence>
<evidence type="ECO:0000256" key="1">
    <source>
        <dbReference type="SAM" id="MobiDB-lite"/>
    </source>
</evidence>
<name>A0A6A6VBC8_9PLEO</name>
<gene>
    <name evidence="2" type="ORF">M011DRAFT_526404</name>
</gene>
<proteinExistence type="predicted"/>
<accession>A0A6A6VBC8</accession>
<dbReference type="AlphaFoldDB" id="A0A6A6VBC8"/>
<keyword evidence="3" id="KW-1185">Reference proteome</keyword>
<sequence length="191" mass="21191">MPKAKPADEKQTTEQAPLRALATPNTGGREPWFRVRPQSVRPRRPSTCNIGPVLRTLPAFPRASISHGRRSAPRMLNSAALRHHQRRMSPRLRGKEPLTLLPNDARRQSVPEYQARLGPLCPAHCVHHSMQMRTSASAVVVVAASAVARPRAARFPNAPLTAQPDRTRCLFRQPSRAHIVGHVPDMCRKAA</sequence>
<dbReference type="EMBL" id="MU006573">
    <property type="protein sequence ID" value="KAF2747423.1"/>
    <property type="molecule type" value="Genomic_DNA"/>
</dbReference>
<organism evidence="2 3">
    <name type="scientific">Sporormia fimetaria CBS 119925</name>
    <dbReference type="NCBI Taxonomy" id="1340428"/>
    <lineage>
        <taxon>Eukaryota</taxon>
        <taxon>Fungi</taxon>
        <taxon>Dikarya</taxon>
        <taxon>Ascomycota</taxon>
        <taxon>Pezizomycotina</taxon>
        <taxon>Dothideomycetes</taxon>
        <taxon>Pleosporomycetidae</taxon>
        <taxon>Pleosporales</taxon>
        <taxon>Sporormiaceae</taxon>
        <taxon>Sporormia</taxon>
    </lineage>
</organism>
<feature type="compositionally biased region" description="Basic and acidic residues" evidence="1">
    <location>
        <begin position="1"/>
        <end position="12"/>
    </location>
</feature>
<protein>
    <submittedName>
        <fullName evidence="2">Uncharacterized protein</fullName>
    </submittedName>
</protein>
<dbReference type="Proteomes" id="UP000799440">
    <property type="component" value="Unassembled WGS sequence"/>
</dbReference>
<reference evidence="2" key="1">
    <citation type="journal article" date="2020" name="Stud. Mycol.">
        <title>101 Dothideomycetes genomes: a test case for predicting lifestyles and emergence of pathogens.</title>
        <authorList>
            <person name="Haridas S."/>
            <person name="Albert R."/>
            <person name="Binder M."/>
            <person name="Bloem J."/>
            <person name="Labutti K."/>
            <person name="Salamov A."/>
            <person name="Andreopoulos B."/>
            <person name="Baker S."/>
            <person name="Barry K."/>
            <person name="Bills G."/>
            <person name="Bluhm B."/>
            <person name="Cannon C."/>
            <person name="Castanera R."/>
            <person name="Culley D."/>
            <person name="Daum C."/>
            <person name="Ezra D."/>
            <person name="Gonzalez J."/>
            <person name="Henrissat B."/>
            <person name="Kuo A."/>
            <person name="Liang C."/>
            <person name="Lipzen A."/>
            <person name="Lutzoni F."/>
            <person name="Magnuson J."/>
            <person name="Mondo S."/>
            <person name="Nolan M."/>
            <person name="Ohm R."/>
            <person name="Pangilinan J."/>
            <person name="Park H.-J."/>
            <person name="Ramirez L."/>
            <person name="Alfaro M."/>
            <person name="Sun H."/>
            <person name="Tritt A."/>
            <person name="Yoshinaga Y."/>
            <person name="Zwiers L.-H."/>
            <person name="Turgeon B."/>
            <person name="Goodwin S."/>
            <person name="Spatafora J."/>
            <person name="Crous P."/>
            <person name="Grigoriev I."/>
        </authorList>
    </citation>
    <scope>NUCLEOTIDE SEQUENCE</scope>
    <source>
        <strain evidence="2">CBS 119925</strain>
    </source>
</reference>
<evidence type="ECO:0000313" key="2">
    <source>
        <dbReference type="EMBL" id="KAF2747423.1"/>
    </source>
</evidence>